<evidence type="ECO:0000256" key="1">
    <source>
        <dbReference type="SAM" id="SignalP"/>
    </source>
</evidence>
<proteinExistence type="predicted"/>
<dbReference type="EMBL" id="CAJNOJ010000126">
    <property type="protein sequence ID" value="CAF1162797.1"/>
    <property type="molecule type" value="Genomic_DNA"/>
</dbReference>
<accession>A0A814TPU8</accession>
<gene>
    <name evidence="2" type="ORF">EDS130_LOCUS23236</name>
</gene>
<reference evidence="2" key="1">
    <citation type="submission" date="2021-02" db="EMBL/GenBank/DDBJ databases">
        <authorList>
            <person name="Nowell W R."/>
        </authorList>
    </citation>
    <scope>NUCLEOTIDE SEQUENCE</scope>
</reference>
<evidence type="ECO:0000313" key="2">
    <source>
        <dbReference type="EMBL" id="CAF1162797.1"/>
    </source>
</evidence>
<sequence>MLKMLFKVTTTFLLILSIAILFVPRVVHGGPCTAACDGGTKSMEAFCRGLAATAQIKALCWAACYGSNAACKGFCYARGWN</sequence>
<name>A0A814TPU8_ADIRI</name>
<organism evidence="2 3">
    <name type="scientific">Adineta ricciae</name>
    <name type="common">Rotifer</name>
    <dbReference type="NCBI Taxonomy" id="249248"/>
    <lineage>
        <taxon>Eukaryota</taxon>
        <taxon>Metazoa</taxon>
        <taxon>Spiralia</taxon>
        <taxon>Gnathifera</taxon>
        <taxon>Rotifera</taxon>
        <taxon>Eurotatoria</taxon>
        <taxon>Bdelloidea</taxon>
        <taxon>Adinetida</taxon>
        <taxon>Adinetidae</taxon>
        <taxon>Adineta</taxon>
    </lineage>
</organism>
<dbReference type="AlphaFoldDB" id="A0A814TPU8"/>
<dbReference type="Proteomes" id="UP000663852">
    <property type="component" value="Unassembled WGS sequence"/>
</dbReference>
<feature type="signal peptide" evidence="1">
    <location>
        <begin position="1"/>
        <end position="29"/>
    </location>
</feature>
<protein>
    <submittedName>
        <fullName evidence="2">Uncharacterized protein</fullName>
    </submittedName>
</protein>
<keyword evidence="1" id="KW-0732">Signal</keyword>
<evidence type="ECO:0000313" key="3">
    <source>
        <dbReference type="Proteomes" id="UP000663852"/>
    </source>
</evidence>
<feature type="chain" id="PRO_5032782624" evidence="1">
    <location>
        <begin position="30"/>
        <end position="81"/>
    </location>
</feature>
<comment type="caution">
    <text evidence="2">The sequence shown here is derived from an EMBL/GenBank/DDBJ whole genome shotgun (WGS) entry which is preliminary data.</text>
</comment>